<proteinExistence type="predicted"/>
<dbReference type="InterPro" id="IPR014914">
    <property type="entry name" value="RES_dom"/>
</dbReference>
<comment type="caution">
    <text evidence="2">The sequence shown here is derived from an EMBL/GenBank/DDBJ whole genome shotgun (WGS) entry which is preliminary data.</text>
</comment>
<feature type="domain" description="RES" evidence="1">
    <location>
        <begin position="213"/>
        <end position="367"/>
    </location>
</feature>
<accession>A0ABM8U2B2</accession>
<name>A0ABM8U2B2_9BURK</name>
<evidence type="ECO:0000259" key="1">
    <source>
        <dbReference type="SMART" id="SM00953"/>
    </source>
</evidence>
<evidence type="ECO:0000313" key="2">
    <source>
        <dbReference type="EMBL" id="CAG4895626.1"/>
    </source>
</evidence>
<protein>
    <recommendedName>
        <fullName evidence="1">RES domain-containing protein</fullName>
    </recommendedName>
</protein>
<gene>
    <name evidence="2" type="ORF">R54767_01978</name>
</gene>
<sequence>MTEHAICFKCIEDEVLRATVESDGEPLLCECCGEESNSAFSYERLGEELEPIVREHFQLGPTVRKFYDDDKEGWEQEGDLLSDIVQMVLGQDVDDPDALVTALMDAEDYWPGDGEGAFYDDTQLYVPCKATPHAWMAEWHYLLEELAHRRRFFSDGARALFDRLFEGVTGLKFFDKDTDQWLPVVNDLPAGTDVLRARVVRSDPELRAFVEAPSRELGAPPAEKAPAGRMNAAGIAVFYGALDSGTCLAEMRPALGGRVLVGGFRTTQALRVLDFRRLEAARLAALSYFDPKYAEQRERAVFLLRLHGLISRPVVPGHEDEYLITQTLTEYLAHVHLPAFDGVIFQSVQRQGGANIVLFGRDVFEPVIDITEDDSGALPLFAPALPGSEPKQVLSFPVEYVTGSAKLFVTRSIEYSHYELHFSVGKEYVFIHDADEDIDDGEWD</sequence>
<evidence type="ECO:0000313" key="3">
    <source>
        <dbReference type="Proteomes" id="UP000789752"/>
    </source>
</evidence>
<dbReference type="Proteomes" id="UP000789752">
    <property type="component" value="Unassembled WGS sequence"/>
</dbReference>
<dbReference type="RefSeq" id="WP_228977499.1">
    <property type="nucleotide sequence ID" value="NZ_CAJQYY010000009.1"/>
</dbReference>
<dbReference type="EMBL" id="CAJQYY010000009">
    <property type="protein sequence ID" value="CAG4895626.1"/>
    <property type="molecule type" value="Genomic_DNA"/>
</dbReference>
<dbReference type="SMART" id="SM00953">
    <property type="entry name" value="RES"/>
    <property type="match status" value="1"/>
</dbReference>
<keyword evidence="3" id="KW-1185">Reference proteome</keyword>
<reference evidence="2 3" key="1">
    <citation type="submission" date="2021-04" db="EMBL/GenBank/DDBJ databases">
        <authorList>
            <person name="Vanwijnsberghe S."/>
        </authorList>
    </citation>
    <scope>NUCLEOTIDE SEQUENCE [LARGE SCALE GENOMIC DNA]</scope>
    <source>
        <strain evidence="2 3">LMG 32171</strain>
    </source>
</reference>
<organism evidence="2 3">
    <name type="scientific">Paraburkholderia gardini</name>
    <dbReference type="NCBI Taxonomy" id="2823469"/>
    <lineage>
        <taxon>Bacteria</taxon>
        <taxon>Pseudomonadati</taxon>
        <taxon>Pseudomonadota</taxon>
        <taxon>Betaproteobacteria</taxon>
        <taxon>Burkholderiales</taxon>
        <taxon>Burkholderiaceae</taxon>
        <taxon>Paraburkholderia</taxon>
    </lineage>
</organism>
<dbReference type="Pfam" id="PF08808">
    <property type="entry name" value="RES"/>
    <property type="match status" value="1"/>
</dbReference>